<comment type="function">
    <text evidence="7">Provides the (R)-glutamate required for cell wall biosynthesis.</text>
</comment>
<name>A0A4V2W5R8_9FIRM</name>
<sequence length="263" mass="29625">MVKPIGIFDSGVGGLTVLTHLKNELPHEDMIYIGDNLHCPYGDKTKEQLLSYTKEICDFFISKNVKMIVLACNTTSANVLDELQALYPQVPIVGVIHSTVHDFLSQHQRSVLVIATQATIQSHKYQETIHHYDSSIQVYELATPQLVPLIESGEYKKGIADVISNYLSSYQDKVDSLILGCTHYPIILDQVKEVFSDKVYISSSASISHEVSSYLRVHDLLNLKESQGIIQIYTTGEPKEFCYSSEGFFDYQGLQVQHLSFEK</sequence>
<feature type="binding site" evidence="7">
    <location>
        <begin position="73"/>
        <end position="74"/>
    </location>
    <ligand>
        <name>substrate</name>
    </ligand>
</feature>
<dbReference type="PANTHER" id="PTHR21198">
    <property type="entry name" value="GLUTAMATE RACEMASE"/>
    <property type="match status" value="1"/>
</dbReference>
<gene>
    <name evidence="7" type="primary">murI</name>
    <name evidence="8" type="ORF">EDD60_10418</name>
</gene>
<dbReference type="Pfam" id="PF01177">
    <property type="entry name" value="Asp_Glu_race"/>
    <property type="match status" value="1"/>
</dbReference>
<feature type="active site" description="Proton donor/acceptor" evidence="7">
    <location>
        <position position="181"/>
    </location>
</feature>
<dbReference type="Gene3D" id="3.40.50.1860">
    <property type="match status" value="2"/>
</dbReference>
<dbReference type="InterPro" id="IPR004391">
    <property type="entry name" value="Glu_race"/>
</dbReference>
<dbReference type="GeneID" id="98914713"/>
<accession>A0A4V2W5R8</accession>
<evidence type="ECO:0000313" key="9">
    <source>
        <dbReference type="Proteomes" id="UP000295515"/>
    </source>
</evidence>
<dbReference type="Proteomes" id="UP000295515">
    <property type="component" value="Unassembled WGS sequence"/>
</dbReference>
<protein>
    <recommendedName>
        <fullName evidence="2 7">Glutamate racemase</fullName>
        <ecNumber evidence="2 7">5.1.1.3</ecNumber>
    </recommendedName>
</protein>
<feature type="binding site" evidence="7">
    <location>
        <begin position="41"/>
        <end position="42"/>
    </location>
    <ligand>
        <name>substrate</name>
    </ligand>
</feature>
<comment type="similarity">
    <text evidence="7">Belongs to the aspartate/glutamate racemases family.</text>
</comment>
<dbReference type="SUPFAM" id="SSF53681">
    <property type="entry name" value="Aspartate/glutamate racemase"/>
    <property type="match status" value="2"/>
</dbReference>
<dbReference type="PROSITE" id="PS00924">
    <property type="entry name" value="ASP_GLU_RACEMASE_2"/>
    <property type="match status" value="1"/>
</dbReference>
<keyword evidence="3 7" id="KW-0133">Cell shape</keyword>
<reference evidence="8 9" key="1">
    <citation type="submission" date="2019-03" db="EMBL/GenBank/DDBJ databases">
        <title>Genomic Encyclopedia of Type Strains, Phase IV (KMG-IV): sequencing the most valuable type-strain genomes for metagenomic binning, comparative biology and taxonomic classification.</title>
        <authorList>
            <person name="Goeker M."/>
        </authorList>
    </citation>
    <scope>NUCLEOTIDE SEQUENCE [LARGE SCALE GENOMIC DNA]</scope>
    <source>
        <strain evidence="8 9">DSM 29487</strain>
    </source>
</reference>
<dbReference type="UniPathway" id="UPA00219"/>
<dbReference type="EC" id="5.1.1.3" evidence="2 7"/>
<evidence type="ECO:0000256" key="5">
    <source>
        <dbReference type="ARBA" id="ARBA00023235"/>
    </source>
</evidence>
<evidence type="ECO:0000256" key="2">
    <source>
        <dbReference type="ARBA" id="ARBA00013090"/>
    </source>
</evidence>
<feature type="binding site" evidence="7">
    <location>
        <begin position="9"/>
        <end position="10"/>
    </location>
    <ligand>
        <name>substrate</name>
    </ligand>
</feature>
<dbReference type="InterPro" id="IPR015942">
    <property type="entry name" value="Asp/Glu/hydantoin_racemase"/>
</dbReference>
<dbReference type="EMBL" id="SMCQ01000004">
    <property type="protein sequence ID" value="TCW01201.1"/>
    <property type="molecule type" value="Genomic_DNA"/>
</dbReference>
<feature type="active site" description="Proton donor/acceptor" evidence="7">
    <location>
        <position position="72"/>
    </location>
</feature>
<comment type="catalytic activity">
    <reaction evidence="1 7">
        <text>L-glutamate = D-glutamate</text>
        <dbReference type="Rhea" id="RHEA:12813"/>
        <dbReference type="ChEBI" id="CHEBI:29985"/>
        <dbReference type="ChEBI" id="CHEBI:29986"/>
        <dbReference type="EC" id="5.1.1.3"/>
    </reaction>
</comment>
<proteinExistence type="inferred from homology"/>
<dbReference type="GO" id="GO:0071555">
    <property type="term" value="P:cell wall organization"/>
    <property type="evidence" value="ECO:0007669"/>
    <property type="project" value="UniProtKB-KW"/>
</dbReference>
<dbReference type="GO" id="GO:0008881">
    <property type="term" value="F:glutamate racemase activity"/>
    <property type="evidence" value="ECO:0007669"/>
    <property type="project" value="UniProtKB-UniRule"/>
</dbReference>
<dbReference type="AlphaFoldDB" id="A0A4V2W5R8"/>
<keyword evidence="6 7" id="KW-0961">Cell wall biogenesis/degradation</keyword>
<evidence type="ECO:0000256" key="7">
    <source>
        <dbReference type="HAMAP-Rule" id="MF_00258"/>
    </source>
</evidence>
<keyword evidence="5 7" id="KW-0413">Isomerase</keyword>
<keyword evidence="4 7" id="KW-0573">Peptidoglycan synthesis</keyword>
<dbReference type="PANTHER" id="PTHR21198:SF2">
    <property type="entry name" value="GLUTAMATE RACEMASE"/>
    <property type="match status" value="1"/>
</dbReference>
<dbReference type="FunFam" id="3.40.50.1860:FF:000001">
    <property type="entry name" value="Glutamate racemase"/>
    <property type="match status" value="1"/>
</dbReference>
<dbReference type="GO" id="GO:0009252">
    <property type="term" value="P:peptidoglycan biosynthetic process"/>
    <property type="evidence" value="ECO:0007669"/>
    <property type="project" value="UniProtKB-UniRule"/>
</dbReference>
<feature type="binding site" evidence="7">
    <location>
        <begin position="182"/>
        <end position="183"/>
    </location>
    <ligand>
        <name>substrate</name>
    </ligand>
</feature>
<evidence type="ECO:0000256" key="4">
    <source>
        <dbReference type="ARBA" id="ARBA00022984"/>
    </source>
</evidence>
<keyword evidence="9" id="KW-1185">Reference proteome</keyword>
<dbReference type="GO" id="GO:0008360">
    <property type="term" value="P:regulation of cell shape"/>
    <property type="evidence" value="ECO:0007669"/>
    <property type="project" value="UniProtKB-KW"/>
</dbReference>
<organism evidence="8 9">
    <name type="scientific">Longibaculum muris</name>
    <dbReference type="NCBI Taxonomy" id="1796628"/>
    <lineage>
        <taxon>Bacteria</taxon>
        <taxon>Bacillati</taxon>
        <taxon>Bacillota</taxon>
        <taxon>Erysipelotrichia</taxon>
        <taxon>Erysipelotrichales</taxon>
        <taxon>Coprobacillaceae</taxon>
        <taxon>Longibaculum</taxon>
    </lineage>
</organism>
<evidence type="ECO:0000313" key="8">
    <source>
        <dbReference type="EMBL" id="TCW01201.1"/>
    </source>
</evidence>
<evidence type="ECO:0000256" key="3">
    <source>
        <dbReference type="ARBA" id="ARBA00022960"/>
    </source>
</evidence>
<comment type="pathway">
    <text evidence="7">Cell wall biogenesis; peptidoglycan biosynthesis.</text>
</comment>
<dbReference type="HAMAP" id="MF_00258">
    <property type="entry name" value="Glu_racemase"/>
    <property type="match status" value="1"/>
</dbReference>
<evidence type="ECO:0000256" key="1">
    <source>
        <dbReference type="ARBA" id="ARBA00001602"/>
    </source>
</evidence>
<dbReference type="RefSeq" id="WP_066449595.1">
    <property type="nucleotide sequence ID" value="NZ_JADMQS010000001.1"/>
</dbReference>
<dbReference type="InterPro" id="IPR033134">
    <property type="entry name" value="Asp/Glu_racemase_AS_2"/>
</dbReference>
<dbReference type="InterPro" id="IPR001920">
    <property type="entry name" value="Asp/Glu_race"/>
</dbReference>
<comment type="caution">
    <text evidence="8">The sequence shown here is derived from an EMBL/GenBank/DDBJ whole genome shotgun (WGS) entry which is preliminary data.</text>
</comment>
<evidence type="ECO:0000256" key="6">
    <source>
        <dbReference type="ARBA" id="ARBA00023316"/>
    </source>
</evidence>
<dbReference type="NCBIfam" id="TIGR00067">
    <property type="entry name" value="glut_race"/>
    <property type="match status" value="1"/>
</dbReference>